<feature type="domain" description="Excalibur calcium-binding" evidence="2">
    <location>
        <begin position="173"/>
        <end position="196"/>
    </location>
</feature>
<feature type="compositionally biased region" description="Low complexity" evidence="1">
    <location>
        <begin position="17"/>
        <end position="63"/>
    </location>
</feature>
<accession>A0A9X3RT31</accession>
<feature type="region of interest" description="Disordered" evidence="1">
    <location>
        <begin position="17"/>
        <end position="200"/>
    </location>
</feature>
<organism evidence="3 5">
    <name type="scientific">Corynebacterium curieae</name>
    <dbReference type="NCBI Taxonomy" id="2913500"/>
    <lineage>
        <taxon>Bacteria</taxon>
        <taxon>Bacillati</taxon>
        <taxon>Actinomycetota</taxon>
        <taxon>Actinomycetes</taxon>
        <taxon>Mycobacteriales</taxon>
        <taxon>Corynebacteriaceae</taxon>
        <taxon>Corynebacterium</taxon>
    </lineage>
</organism>
<evidence type="ECO:0000313" key="3">
    <source>
        <dbReference type="EMBL" id="MCZ9306606.1"/>
    </source>
</evidence>
<dbReference type="Proteomes" id="UP001146430">
    <property type="component" value="Unassembled WGS sequence"/>
</dbReference>
<dbReference type="EMBL" id="JAKMUU010000001">
    <property type="protein sequence ID" value="MCZ9306606.1"/>
    <property type="molecule type" value="Genomic_DNA"/>
</dbReference>
<feature type="compositionally biased region" description="Polar residues" evidence="1">
    <location>
        <begin position="121"/>
        <end position="135"/>
    </location>
</feature>
<dbReference type="InterPro" id="IPR008613">
    <property type="entry name" value="Excalibur_Ca-bd_domain"/>
</dbReference>
<dbReference type="RefSeq" id="WP_269945804.1">
    <property type="nucleotide sequence ID" value="NZ_JAKMUU010000001.1"/>
</dbReference>
<proteinExistence type="predicted"/>
<evidence type="ECO:0000313" key="6">
    <source>
        <dbReference type="Proteomes" id="UP001185631"/>
    </source>
</evidence>
<dbReference type="PROSITE" id="PS51257">
    <property type="entry name" value="PROKAR_LIPOPROTEIN"/>
    <property type="match status" value="1"/>
</dbReference>
<feature type="compositionally biased region" description="Acidic residues" evidence="1">
    <location>
        <begin position="64"/>
        <end position="76"/>
    </location>
</feature>
<keyword evidence="6" id="KW-1185">Reference proteome</keyword>
<comment type="caution">
    <text evidence="3">The sequence shown here is derived from an EMBL/GenBank/DDBJ whole genome shotgun (WGS) entry which is preliminary data.</text>
</comment>
<evidence type="ECO:0000256" key="1">
    <source>
        <dbReference type="SAM" id="MobiDB-lite"/>
    </source>
</evidence>
<gene>
    <name evidence="3" type="ORF">L8V01_03800</name>
    <name evidence="4" type="ORF">RAE13_05280</name>
</gene>
<evidence type="ECO:0000313" key="5">
    <source>
        <dbReference type="Proteomes" id="UP001146430"/>
    </source>
</evidence>
<evidence type="ECO:0000313" key="4">
    <source>
        <dbReference type="EMBL" id="MDV2423824.1"/>
    </source>
</evidence>
<protein>
    <submittedName>
        <fullName evidence="3">Excalibur calcium-binding domain-containing protein</fullName>
    </submittedName>
</protein>
<reference evidence="3" key="1">
    <citation type="submission" date="2022-02" db="EMBL/GenBank/DDBJ databases">
        <title>Corynebacterium sp. from urogenital microbiome.</title>
        <authorList>
            <person name="Cappelli E.A."/>
            <person name="Ribeiro T.G."/>
            <person name="Peixe L."/>
        </authorList>
    </citation>
    <scope>NUCLEOTIDE SEQUENCE</scope>
    <source>
        <strain evidence="3">C8Ua_181</strain>
    </source>
</reference>
<sequence length="200" mass="20786">MKKLLPILVTTTLLISACSDSGESSETTSSTTSSSPSSTTTSSTTSSTSSVTTSSSSEVTPPSEVEEPDEEDEHDDDDLHVHDNPNAALGYSDEEEQAEQAPAEKTVSSCGDPSIHERGTTFFSDGTSGWTQQCSDEMAPQVAQQFVAPPAEQQNDPAPAGGGSGRTCAEIGHKVYPGDPDYSPARDEDGDGVGCESYPG</sequence>
<dbReference type="Pfam" id="PF05901">
    <property type="entry name" value="Excalibur"/>
    <property type="match status" value="1"/>
</dbReference>
<reference evidence="4 6" key="2">
    <citation type="submission" date="2023-08" db="EMBL/GenBank/DDBJ databases">
        <title>Genomic characterization of the C. tuberculostearicum species complex, a ubiquitous member of the human skin microbiome.</title>
        <authorList>
            <person name="Ahmed N."/>
            <person name="Deming C."/>
            <person name="Conlan S."/>
            <person name="Segre J."/>
        </authorList>
    </citation>
    <scope>NUCLEOTIDE SEQUENCE [LARGE SCALE GENOMIC DNA]</scope>
    <source>
        <strain evidence="4 6">CTNIH19</strain>
    </source>
</reference>
<dbReference type="EMBL" id="JAVBID010000005">
    <property type="protein sequence ID" value="MDV2423824.1"/>
    <property type="molecule type" value="Genomic_DNA"/>
</dbReference>
<dbReference type="Proteomes" id="UP001185631">
    <property type="component" value="Unassembled WGS sequence"/>
</dbReference>
<name>A0A9X3RT31_9CORY</name>
<dbReference type="AlphaFoldDB" id="A0A9X3RT31"/>
<evidence type="ECO:0000259" key="2">
    <source>
        <dbReference type="Pfam" id="PF05901"/>
    </source>
</evidence>